<feature type="site" description="Important for substrate specificity" evidence="3">
    <location>
        <position position="16"/>
    </location>
</feature>
<comment type="subcellular location">
    <subcellularLocation>
        <location evidence="3">Cytoplasm</location>
    </subcellularLocation>
</comment>
<keyword evidence="2 3" id="KW-0378">Hydrolase</keyword>
<gene>
    <name evidence="4" type="ORF">LKD70_01000</name>
</gene>
<comment type="similarity">
    <text evidence="3">Belongs to the Maf family. YhdE subfamily.</text>
</comment>
<comment type="catalytic activity">
    <reaction evidence="3">
        <text>UTP + H2O = UMP + diphosphate + H(+)</text>
        <dbReference type="Rhea" id="RHEA:29395"/>
        <dbReference type="ChEBI" id="CHEBI:15377"/>
        <dbReference type="ChEBI" id="CHEBI:15378"/>
        <dbReference type="ChEBI" id="CHEBI:33019"/>
        <dbReference type="ChEBI" id="CHEBI:46398"/>
        <dbReference type="ChEBI" id="CHEBI:57865"/>
        <dbReference type="EC" id="3.6.1.9"/>
    </reaction>
</comment>
<dbReference type="InterPro" id="IPR029001">
    <property type="entry name" value="ITPase-like_fam"/>
</dbReference>
<evidence type="ECO:0000313" key="5">
    <source>
        <dbReference type="Proteomes" id="UP001198151"/>
    </source>
</evidence>
<evidence type="ECO:0000256" key="1">
    <source>
        <dbReference type="ARBA" id="ARBA00001968"/>
    </source>
</evidence>
<dbReference type="InterPro" id="IPR003697">
    <property type="entry name" value="Maf-like"/>
</dbReference>
<protein>
    <recommendedName>
        <fullName evidence="3">dTTP/UTP pyrophosphatase</fullName>
        <shortName evidence="3">dTTPase/UTPase</shortName>
        <ecNumber evidence="3">3.6.1.9</ecNumber>
    </recommendedName>
    <alternativeName>
        <fullName evidence="3">Nucleoside triphosphate pyrophosphatase</fullName>
    </alternativeName>
    <alternativeName>
        <fullName evidence="3">Nucleotide pyrophosphatase</fullName>
        <shortName evidence="3">Nucleotide PPase</shortName>
    </alternativeName>
</protein>
<organism evidence="4 5">
    <name type="scientific">Ruminococcus turbiniformis</name>
    <dbReference type="NCBI Taxonomy" id="2881258"/>
    <lineage>
        <taxon>Bacteria</taxon>
        <taxon>Bacillati</taxon>
        <taxon>Bacillota</taxon>
        <taxon>Clostridia</taxon>
        <taxon>Eubacteriales</taxon>
        <taxon>Oscillospiraceae</taxon>
        <taxon>Ruminococcus</taxon>
    </lineage>
</organism>
<keyword evidence="3" id="KW-0963">Cytoplasm</keyword>
<accession>A0ABS8FSN5</accession>
<dbReference type="SUPFAM" id="SSF52972">
    <property type="entry name" value="ITPase-like"/>
    <property type="match status" value="1"/>
</dbReference>
<keyword evidence="5" id="KW-1185">Reference proteome</keyword>
<reference evidence="4 5" key="1">
    <citation type="submission" date="2021-10" db="EMBL/GenBank/DDBJ databases">
        <title>Anaerobic single-cell dispensing facilitates the cultivation of human gut bacteria.</title>
        <authorList>
            <person name="Afrizal A."/>
        </authorList>
    </citation>
    <scope>NUCLEOTIDE SEQUENCE [LARGE SCALE GENOMIC DNA]</scope>
    <source>
        <strain evidence="4 5">CLA-AA-H200</strain>
    </source>
</reference>
<comment type="caution">
    <text evidence="4">The sequence shown here is derived from an EMBL/GenBank/DDBJ whole genome shotgun (WGS) entry which is preliminary data.</text>
</comment>
<dbReference type="HAMAP" id="MF_00528">
    <property type="entry name" value="Maf"/>
    <property type="match status" value="1"/>
</dbReference>
<dbReference type="PIRSF" id="PIRSF006305">
    <property type="entry name" value="Maf"/>
    <property type="match status" value="1"/>
</dbReference>
<dbReference type="EMBL" id="JAJEQX010000001">
    <property type="protein sequence ID" value="MCC2253031.1"/>
    <property type="molecule type" value="Genomic_DNA"/>
</dbReference>
<evidence type="ECO:0000256" key="2">
    <source>
        <dbReference type="ARBA" id="ARBA00022801"/>
    </source>
</evidence>
<dbReference type="CDD" id="cd00555">
    <property type="entry name" value="Maf"/>
    <property type="match status" value="1"/>
</dbReference>
<dbReference type="NCBIfam" id="TIGR00172">
    <property type="entry name" value="maf"/>
    <property type="match status" value="1"/>
</dbReference>
<feature type="site" description="Important for substrate specificity" evidence="3">
    <location>
        <position position="102"/>
    </location>
</feature>
<dbReference type="RefSeq" id="WP_227706191.1">
    <property type="nucleotide sequence ID" value="NZ_JAJEQX010000001.1"/>
</dbReference>
<dbReference type="Pfam" id="PF02545">
    <property type="entry name" value="Maf"/>
    <property type="match status" value="1"/>
</dbReference>
<dbReference type="PANTHER" id="PTHR43213:SF5">
    <property type="entry name" value="BIFUNCTIONAL DTTP_UTP PYROPHOSPHATASE_METHYLTRANSFERASE PROTEIN-RELATED"/>
    <property type="match status" value="1"/>
</dbReference>
<name>A0ABS8FSN5_9FIRM</name>
<proteinExistence type="inferred from homology"/>
<feature type="site" description="Important for substrate specificity" evidence="3">
    <location>
        <position position="189"/>
    </location>
</feature>
<dbReference type="PANTHER" id="PTHR43213">
    <property type="entry name" value="BIFUNCTIONAL DTTP/UTP PYROPHOSPHATASE/METHYLTRANSFERASE PROTEIN-RELATED"/>
    <property type="match status" value="1"/>
</dbReference>
<evidence type="ECO:0000313" key="4">
    <source>
        <dbReference type="EMBL" id="MCC2253031.1"/>
    </source>
</evidence>
<comment type="function">
    <text evidence="3">Nucleoside triphosphate pyrophosphatase that hydrolyzes dTTP and UTP. May have a dual role in cell division arrest and in preventing the incorporation of modified nucleotides into cellular nucleic acids.</text>
</comment>
<evidence type="ECO:0000256" key="3">
    <source>
        <dbReference type="HAMAP-Rule" id="MF_00528"/>
    </source>
</evidence>
<feature type="active site" description="Proton acceptor" evidence="3">
    <location>
        <position position="101"/>
    </location>
</feature>
<dbReference type="EC" id="3.6.1.9" evidence="3"/>
<sequence length="229" mass="24982">MKKIEKRIILGSASPRRRELLSQIGVDFEVKVSNKEEIYTSDIPEEIVKELALMKAENVASEMEEEKADAAASSGKAGAEAADADGAAGGRLRDTVIIGADTIVVLDDKILGKPADEKDAARMLRNLQGRCHEVYTGVAMLDYDSRGEKRTTVHAVGTKVYVNPMTKEEIDSYIATGEPMDKAGAYGIQGRFAAYIDRIDGDYYNVVGLPVSYVYGELAKAEEETELPR</sequence>
<keyword evidence="3" id="KW-0546">Nucleotide metabolism</keyword>
<dbReference type="Gene3D" id="3.90.950.10">
    <property type="match status" value="1"/>
</dbReference>
<comment type="cofactor">
    <cofactor evidence="1 3">
        <name>a divalent metal cation</name>
        <dbReference type="ChEBI" id="CHEBI:60240"/>
    </cofactor>
</comment>
<dbReference type="Proteomes" id="UP001198151">
    <property type="component" value="Unassembled WGS sequence"/>
</dbReference>
<comment type="catalytic activity">
    <reaction evidence="3">
        <text>dTTP + H2O = dTMP + diphosphate + H(+)</text>
        <dbReference type="Rhea" id="RHEA:28534"/>
        <dbReference type="ChEBI" id="CHEBI:15377"/>
        <dbReference type="ChEBI" id="CHEBI:15378"/>
        <dbReference type="ChEBI" id="CHEBI:33019"/>
        <dbReference type="ChEBI" id="CHEBI:37568"/>
        <dbReference type="ChEBI" id="CHEBI:63528"/>
        <dbReference type="EC" id="3.6.1.9"/>
    </reaction>
</comment>
<comment type="caution">
    <text evidence="3">Lacks conserved residue(s) required for the propagation of feature annotation.</text>
</comment>